<dbReference type="InterPro" id="IPR006037">
    <property type="entry name" value="RCK_C"/>
</dbReference>
<dbReference type="PROSITE" id="PS51202">
    <property type="entry name" value="RCK_C"/>
    <property type="match status" value="2"/>
</dbReference>
<dbReference type="Pfam" id="PF02080">
    <property type="entry name" value="TrkA_C"/>
    <property type="match status" value="2"/>
</dbReference>
<evidence type="ECO:0000259" key="9">
    <source>
        <dbReference type="PROSITE" id="PS51202"/>
    </source>
</evidence>
<comment type="similarity">
    <text evidence="2">Belongs to the monovalent cation:proton antiporter 2 (CPA2) transporter (TC 2.A.37) family.</text>
</comment>
<dbReference type="GO" id="GO:1902600">
    <property type="term" value="P:proton transmembrane transport"/>
    <property type="evidence" value="ECO:0007669"/>
    <property type="project" value="InterPro"/>
</dbReference>
<dbReference type="AlphaFoldDB" id="W2C0K7"/>
<dbReference type="PANTHER" id="PTHR42751">
    <property type="entry name" value="SODIUM/HYDROGEN EXCHANGER FAMILY/TRKA DOMAIN PROTEIN"/>
    <property type="match status" value="1"/>
</dbReference>
<evidence type="ECO:0000256" key="5">
    <source>
        <dbReference type="ARBA" id="ARBA00022692"/>
    </source>
</evidence>
<feature type="transmembrane region" description="Helical" evidence="8">
    <location>
        <begin position="357"/>
        <end position="377"/>
    </location>
</feature>
<feature type="transmembrane region" description="Helical" evidence="8">
    <location>
        <begin position="31"/>
        <end position="49"/>
    </location>
</feature>
<name>W2C0K7_9BACT</name>
<dbReference type="InterPro" id="IPR038770">
    <property type="entry name" value="Na+/solute_symporter_sf"/>
</dbReference>
<dbReference type="InterPro" id="IPR036721">
    <property type="entry name" value="RCK_C_sf"/>
</dbReference>
<dbReference type="GO" id="GO:0015297">
    <property type="term" value="F:antiporter activity"/>
    <property type="evidence" value="ECO:0007669"/>
    <property type="project" value="InterPro"/>
</dbReference>
<dbReference type="PANTHER" id="PTHR42751:SF3">
    <property type="entry name" value="SODIUM_GLUTAMATE SYMPORTER"/>
    <property type="match status" value="1"/>
</dbReference>
<evidence type="ECO:0000256" key="3">
    <source>
        <dbReference type="ARBA" id="ARBA00022448"/>
    </source>
</evidence>
<keyword evidence="6 8" id="KW-1133">Transmembrane helix</keyword>
<feature type="transmembrane region" description="Helical" evidence="8">
    <location>
        <begin position="6"/>
        <end position="24"/>
    </location>
</feature>
<feature type="transmembrane region" description="Helical" evidence="8">
    <location>
        <begin position="119"/>
        <end position="137"/>
    </location>
</feature>
<dbReference type="Proteomes" id="UP000018837">
    <property type="component" value="Unassembled WGS sequence"/>
</dbReference>
<feature type="transmembrane region" description="Helical" evidence="8">
    <location>
        <begin position="91"/>
        <end position="113"/>
    </location>
</feature>
<comment type="caution">
    <text evidence="10">The sequence shown here is derived from an EMBL/GenBank/DDBJ whole genome shotgun (WGS) entry which is preliminary data.</text>
</comment>
<dbReference type="Gene3D" id="1.20.1530.20">
    <property type="match status" value="1"/>
</dbReference>
<accession>W2C0K7</accession>
<dbReference type="SUPFAM" id="SSF116726">
    <property type="entry name" value="TrkA C-terminal domain-like"/>
    <property type="match status" value="2"/>
</dbReference>
<feature type="transmembrane region" description="Helical" evidence="8">
    <location>
        <begin position="331"/>
        <end position="351"/>
    </location>
</feature>
<feature type="transmembrane region" description="Helical" evidence="8">
    <location>
        <begin position="426"/>
        <end position="453"/>
    </location>
</feature>
<feature type="transmembrane region" description="Helical" evidence="8">
    <location>
        <begin position="221"/>
        <end position="241"/>
    </location>
</feature>
<keyword evidence="5 8" id="KW-0812">Transmembrane</keyword>
<dbReference type="PATRIC" id="fig|1411148.3.peg.2149"/>
<feature type="domain" description="RCK C-terminal" evidence="9">
    <location>
        <begin position="578"/>
        <end position="662"/>
    </location>
</feature>
<protein>
    <submittedName>
        <fullName evidence="10">Sodium:proton antiporter</fullName>
    </submittedName>
</protein>
<evidence type="ECO:0000313" key="11">
    <source>
        <dbReference type="Proteomes" id="UP000018837"/>
    </source>
</evidence>
<reference evidence="10 11" key="1">
    <citation type="submission" date="2013-11" db="EMBL/GenBank/DDBJ databases">
        <title>Single cell genomics of uncultured Tannerella BU063 (oral taxon 286).</title>
        <authorList>
            <person name="Beall C.J."/>
            <person name="Campbell A.G."/>
            <person name="Griffen A.L."/>
            <person name="Podar M."/>
            <person name="Leys E.J."/>
        </authorList>
    </citation>
    <scope>NUCLEOTIDE SEQUENCE [LARGE SCALE GENOMIC DNA]</scope>
    <source>
        <strain evidence="10">Cell 2</strain>
    </source>
</reference>
<feature type="transmembrane region" description="Helical" evidence="8">
    <location>
        <begin position="149"/>
        <end position="175"/>
    </location>
</feature>
<feature type="transmembrane region" description="Helical" evidence="8">
    <location>
        <begin position="498"/>
        <end position="517"/>
    </location>
</feature>
<keyword evidence="7 8" id="KW-0472">Membrane</keyword>
<dbReference type="GO" id="GO:0008324">
    <property type="term" value="F:monoatomic cation transmembrane transporter activity"/>
    <property type="evidence" value="ECO:0007669"/>
    <property type="project" value="InterPro"/>
</dbReference>
<keyword evidence="3" id="KW-0813">Transport</keyword>
<dbReference type="GO" id="GO:0006813">
    <property type="term" value="P:potassium ion transport"/>
    <property type="evidence" value="ECO:0007669"/>
    <property type="project" value="UniProtKB-KW"/>
</dbReference>
<keyword evidence="4" id="KW-0633">Potassium transport</keyword>
<evidence type="ECO:0000256" key="4">
    <source>
        <dbReference type="ARBA" id="ARBA00022538"/>
    </source>
</evidence>
<evidence type="ECO:0000256" key="2">
    <source>
        <dbReference type="ARBA" id="ARBA00005551"/>
    </source>
</evidence>
<keyword evidence="4" id="KW-0406">Ion transport</keyword>
<feature type="transmembrane region" description="Helical" evidence="8">
    <location>
        <begin position="459"/>
        <end position="477"/>
    </location>
</feature>
<dbReference type="InterPro" id="IPR006153">
    <property type="entry name" value="Cation/H_exchanger_TM"/>
</dbReference>
<organism evidence="10 11">
    <name type="scientific">Tannerella sp. oral taxon BU063 isolate Cell 2</name>
    <dbReference type="NCBI Taxonomy" id="1411148"/>
    <lineage>
        <taxon>Bacteria</taxon>
        <taxon>Pseudomonadati</taxon>
        <taxon>Bacteroidota</taxon>
        <taxon>Bacteroidia</taxon>
        <taxon>Bacteroidales</taxon>
        <taxon>Tannerellaceae</taxon>
        <taxon>Tannerella</taxon>
    </lineage>
</organism>
<evidence type="ECO:0000256" key="8">
    <source>
        <dbReference type="SAM" id="Phobius"/>
    </source>
</evidence>
<feature type="transmembrane region" description="Helical" evidence="8">
    <location>
        <begin position="523"/>
        <end position="543"/>
    </location>
</feature>
<evidence type="ECO:0000256" key="6">
    <source>
        <dbReference type="ARBA" id="ARBA00022989"/>
    </source>
</evidence>
<feature type="transmembrane region" description="Helical" evidence="8">
    <location>
        <begin position="296"/>
        <end position="319"/>
    </location>
</feature>
<dbReference type="Gene3D" id="3.30.70.1450">
    <property type="entry name" value="Regulator of K+ conductance, C-terminal domain"/>
    <property type="match status" value="2"/>
</dbReference>
<gene>
    <name evidence="10" type="ORF">N425_12895</name>
</gene>
<evidence type="ECO:0000313" key="10">
    <source>
        <dbReference type="EMBL" id="ETK00729.1"/>
    </source>
</evidence>
<feature type="domain" description="RCK C-terminal" evidence="9">
    <location>
        <begin position="668"/>
        <end position="753"/>
    </location>
</feature>
<evidence type="ECO:0000256" key="1">
    <source>
        <dbReference type="ARBA" id="ARBA00004141"/>
    </source>
</evidence>
<dbReference type="GO" id="GO:0016020">
    <property type="term" value="C:membrane"/>
    <property type="evidence" value="ECO:0007669"/>
    <property type="project" value="UniProtKB-SubCell"/>
</dbReference>
<comment type="subcellular location">
    <subcellularLocation>
        <location evidence="1">Membrane</location>
        <topology evidence="1">Multi-pass membrane protein</topology>
    </subcellularLocation>
</comment>
<feature type="transmembrane region" description="Helical" evidence="8">
    <location>
        <begin position="187"/>
        <end position="209"/>
    </location>
</feature>
<keyword evidence="4" id="KW-0630">Potassium</keyword>
<proteinExistence type="inferred from homology"/>
<dbReference type="EMBL" id="AYUF01000495">
    <property type="protein sequence ID" value="ETK00729.1"/>
    <property type="molecule type" value="Genomic_DNA"/>
</dbReference>
<dbReference type="Pfam" id="PF00999">
    <property type="entry name" value="Na_H_Exchanger"/>
    <property type="match status" value="1"/>
</dbReference>
<feature type="transmembrane region" description="Helical" evidence="8">
    <location>
        <begin position="61"/>
        <end position="79"/>
    </location>
</feature>
<evidence type="ECO:0000256" key="7">
    <source>
        <dbReference type="ARBA" id="ARBA00023136"/>
    </source>
</evidence>
<sequence>MHLPALIVDLVVILIAAGLTTLLFKWLRQPLVLGYLLAGVLAGPAVKVLPTVREVSSIDTWGEIGVIFLLFNLGLDFSVKKLMKVGGTATVGAATVLIGMMFVGYMVGSALGLDRMNCIFLGAMLSMSSTTIIFKAFDEMGLRSRQFTGVVFGILIVEDIFAVLMLVLLSTLAVSRSFEGEELLMNIGRLVLFLVGCFVFGIYFIPTILRAIRKYLTDEMLLIVSIGLCFGLVYIANAMGFSSALGAFMMGAILAETVEAEHIEGLVKPVKDLFGSIFFVSVGMLIDLEVLWEYKWYVAILTAVVMVGQLLFGTCGVLLSGRPLKTAIQSGFSLTQIGEFAFILASLGIALKVMQPYMYPVIVAVSVVTTFFTPYMIRLADPAYARLERGLPASWIRFLDRYSSGSNTIRQQSEWRQFLRAVSRFVGVYLAVTLVLLFVWLQFAVPLICRLLPGLNGRLVSLVALLLLMAPLLRAIMMKKNRSEAFQRLWSDNKYNRGPLVSLIALRIVLALALVQVPTAMLLHINPLWEAAITVSVVLVILFSKGVQARSILIEQHFVSNLSAREAEKDRRAPVRRDFANHLLERDLHLTDIEIRPDSPSVGLTLKELDFRRKCNVNVVTIIRGGRRINIPGGEERLYPSDKVVVVGSDADIQRFLQYVTDRYNKAAEARRKQKRKEMNIEQFIVVEGSRLVGRSIRESGIRDKSQCLVIGIERGDTSLKNPPPSTVFEPGDIVWIVGEHEKAIQLSEGKTL</sequence>